<dbReference type="GO" id="GO:0045892">
    <property type="term" value="P:negative regulation of DNA-templated transcription"/>
    <property type="evidence" value="ECO:0007669"/>
    <property type="project" value="TreeGrafter"/>
</dbReference>
<dbReference type="InterPro" id="IPR043135">
    <property type="entry name" value="Fur_C"/>
</dbReference>
<dbReference type="Gene3D" id="1.10.10.10">
    <property type="entry name" value="Winged helix-like DNA-binding domain superfamily/Winged helix DNA-binding domain"/>
    <property type="match status" value="1"/>
</dbReference>
<dbReference type="HOGENOM" id="CLU_096072_5_2_9"/>
<evidence type="ECO:0000256" key="5">
    <source>
        <dbReference type="ARBA" id="ARBA00023125"/>
    </source>
</evidence>
<evidence type="ECO:0000256" key="7">
    <source>
        <dbReference type="PIRSR" id="PIRSR602481-1"/>
    </source>
</evidence>
<dbReference type="EMBL" id="CP000885">
    <property type="protein sequence ID" value="ABX40824.1"/>
    <property type="molecule type" value="Genomic_DNA"/>
</dbReference>
<dbReference type="PANTHER" id="PTHR33202">
    <property type="entry name" value="ZINC UPTAKE REGULATION PROTEIN"/>
    <property type="match status" value="1"/>
</dbReference>
<dbReference type="InterPro" id="IPR036390">
    <property type="entry name" value="WH_DNA-bd_sf"/>
</dbReference>
<feature type="binding site" evidence="7">
    <location>
        <position position="107"/>
    </location>
    <ligand>
        <name>Zn(2+)</name>
        <dbReference type="ChEBI" id="CHEBI:29105"/>
    </ligand>
</feature>
<reference evidence="9" key="1">
    <citation type="submission" date="2007-11" db="EMBL/GenBank/DDBJ databases">
        <title>Complete genome sequence of Clostridium phytofermentans ISDg.</title>
        <authorList>
            <person name="Leschine S.B."/>
            <person name="Warnick T.A."/>
            <person name="Blanchard J.L."/>
            <person name="Schnell D.J."/>
            <person name="Petit E.L."/>
            <person name="LaTouf W.G."/>
            <person name="Copeland A."/>
            <person name="Lucas S."/>
            <person name="Lapidus A."/>
            <person name="Barry K."/>
            <person name="Glavina del Rio T."/>
            <person name="Dalin E."/>
            <person name="Tice H."/>
            <person name="Pitluck S."/>
            <person name="Kiss H."/>
            <person name="Brettin T."/>
            <person name="Bruce D."/>
            <person name="Detter J.C."/>
            <person name="Han C."/>
            <person name="Kuske C."/>
            <person name="Schmutz J."/>
            <person name="Larimer F."/>
            <person name="Land M."/>
            <person name="Hauser L."/>
            <person name="Kyrpides N."/>
            <person name="Kim E.A."/>
            <person name="Richardson P."/>
        </authorList>
    </citation>
    <scope>NUCLEOTIDE SEQUENCE [LARGE SCALE GENOMIC DNA]</scope>
    <source>
        <strain evidence="9">ATCC 700394 / DSM 18823 / ISDg</strain>
    </source>
</reference>
<dbReference type="GO" id="GO:0008270">
    <property type="term" value="F:zinc ion binding"/>
    <property type="evidence" value="ECO:0007669"/>
    <property type="project" value="TreeGrafter"/>
</dbReference>
<dbReference type="PANTHER" id="PTHR33202:SF7">
    <property type="entry name" value="FERRIC UPTAKE REGULATION PROTEIN"/>
    <property type="match status" value="1"/>
</dbReference>
<feature type="binding site" evidence="7">
    <location>
        <position position="147"/>
    </location>
    <ligand>
        <name>Zn(2+)</name>
        <dbReference type="ChEBI" id="CHEBI:29105"/>
    </ligand>
</feature>
<evidence type="ECO:0000313" key="9">
    <source>
        <dbReference type="Proteomes" id="UP000000370"/>
    </source>
</evidence>
<accession>A9KHF7</accession>
<feature type="binding site" evidence="7">
    <location>
        <position position="110"/>
    </location>
    <ligand>
        <name>Zn(2+)</name>
        <dbReference type="ChEBI" id="CHEBI:29105"/>
    </ligand>
</feature>
<dbReference type="InterPro" id="IPR036388">
    <property type="entry name" value="WH-like_DNA-bd_sf"/>
</dbReference>
<feature type="binding site" evidence="7">
    <location>
        <position position="150"/>
    </location>
    <ligand>
        <name>Zn(2+)</name>
        <dbReference type="ChEBI" id="CHEBI:29105"/>
    </ligand>
</feature>
<dbReference type="AlphaFoldDB" id="A9KHF7"/>
<keyword evidence="3 7" id="KW-0862">Zinc</keyword>
<dbReference type="SUPFAM" id="SSF46785">
    <property type="entry name" value="Winged helix' DNA-binding domain"/>
    <property type="match status" value="1"/>
</dbReference>
<keyword evidence="5" id="KW-0238">DNA-binding</keyword>
<evidence type="ECO:0000313" key="8">
    <source>
        <dbReference type="EMBL" id="ABX40824.1"/>
    </source>
</evidence>
<keyword evidence="6" id="KW-0804">Transcription</keyword>
<comment type="similarity">
    <text evidence="1">Belongs to the Fur family.</text>
</comment>
<organism evidence="8 9">
    <name type="scientific">Lachnoclostridium phytofermentans (strain ATCC 700394 / DSM 18823 / ISDg)</name>
    <name type="common">Clostridium phytofermentans</name>
    <dbReference type="NCBI Taxonomy" id="357809"/>
    <lineage>
        <taxon>Bacteria</taxon>
        <taxon>Bacillati</taxon>
        <taxon>Bacillota</taxon>
        <taxon>Clostridia</taxon>
        <taxon>Lachnospirales</taxon>
        <taxon>Lachnospiraceae</taxon>
    </lineage>
</organism>
<keyword evidence="4" id="KW-0805">Transcription regulation</keyword>
<protein>
    <submittedName>
        <fullName evidence="8">Ferric uptake regulator, Fur family</fullName>
    </submittedName>
</protein>
<keyword evidence="2" id="KW-0678">Repressor</keyword>
<proteinExistence type="inferred from homology"/>
<dbReference type="InterPro" id="IPR002481">
    <property type="entry name" value="FUR"/>
</dbReference>
<sequence>MDIDKKLYLKQTVGGEFMNTGKKYNTKQKESILECIKKNSEEYITIQKIYDDLIKKGQKVGLTTIYRNLDKLEADKEIVAINIEGYNGTCYKYLSDKKDNILFYIKCEECGNLIHIKCPELSSLYVHLQEEHHIQINPVKTMFYGRCESCLIGYCGDKS</sequence>
<evidence type="ECO:0000256" key="6">
    <source>
        <dbReference type="ARBA" id="ARBA00023163"/>
    </source>
</evidence>
<dbReference type="GO" id="GO:1900376">
    <property type="term" value="P:regulation of secondary metabolite biosynthetic process"/>
    <property type="evidence" value="ECO:0007669"/>
    <property type="project" value="TreeGrafter"/>
</dbReference>
<evidence type="ECO:0000256" key="3">
    <source>
        <dbReference type="ARBA" id="ARBA00022833"/>
    </source>
</evidence>
<comment type="cofactor">
    <cofactor evidence="7">
        <name>Zn(2+)</name>
        <dbReference type="ChEBI" id="CHEBI:29105"/>
    </cofactor>
    <text evidence="7">Binds 1 zinc ion per subunit.</text>
</comment>
<dbReference type="GO" id="GO:0003700">
    <property type="term" value="F:DNA-binding transcription factor activity"/>
    <property type="evidence" value="ECO:0007669"/>
    <property type="project" value="InterPro"/>
</dbReference>
<evidence type="ECO:0000256" key="1">
    <source>
        <dbReference type="ARBA" id="ARBA00007957"/>
    </source>
</evidence>
<dbReference type="eggNOG" id="COG0735">
    <property type="taxonomic scope" value="Bacteria"/>
</dbReference>
<gene>
    <name evidence="8" type="ordered locus">Cphy_0437</name>
</gene>
<evidence type="ECO:0000256" key="4">
    <source>
        <dbReference type="ARBA" id="ARBA00023015"/>
    </source>
</evidence>
<name>A9KHF7_LACP7</name>
<dbReference type="Pfam" id="PF01475">
    <property type="entry name" value="FUR"/>
    <property type="match status" value="1"/>
</dbReference>
<dbReference type="STRING" id="357809.Cphy_0437"/>
<dbReference type="GO" id="GO:0000976">
    <property type="term" value="F:transcription cis-regulatory region binding"/>
    <property type="evidence" value="ECO:0007669"/>
    <property type="project" value="TreeGrafter"/>
</dbReference>
<keyword evidence="9" id="KW-1185">Reference proteome</keyword>
<keyword evidence="7" id="KW-0479">Metal-binding</keyword>
<evidence type="ECO:0000256" key="2">
    <source>
        <dbReference type="ARBA" id="ARBA00022491"/>
    </source>
</evidence>
<dbReference type="Gene3D" id="3.30.1490.190">
    <property type="match status" value="1"/>
</dbReference>
<dbReference type="Proteomes" id="UP000000370">
    <property type="component" value="Chromosome"/>
</dbReference>
<dbReference type="KEGG" id="cpy:Cphy_0437"/>